<dbReference type="PANTHER" id="PTHR20881:SF0">
    <property type="entry name" value="3-METHYL-2-OXOBUTANOATE HYDROXYMETHYLTRANSFERASE"/>
    <property type="match status" value="1"/>
</dbReference>
<organism evidence="4">
    <name type="scientific">marine metagenome</name>
    <dbReference type="NCBI Taxonomy" id="408172"/>
    <lineage>
        <taxon>unclassified sequences</taxon>
        <taxon>metagenomes</taxon>
        <taxon>ecological metagenomes</taxon>
    </lineage>
</organism>
<proteinExistence type="inferred from homology"/>
<dbReference type="EC" id="2.1.2.11" evidence="2"/>
<dbReference type="PANTHER" id="PTHR20881">
    <property type="entry name" value="3-METHYL-2-OXOBUTANOATE HYDROXYMETHYLTRANSFERASE"/>
    <property type="match status" value="1"/>
</dbReference>
<dbReference type="GO" id="GO:0003864">
    <property type="term" value="F:3-methyl-2-oxobutanoate hydroxymethyltransferase activity"/>
    <property type="evidence" value="ECO:0007669"/>
    <property type="project" value="UniProtKB-EC"/>
</dbReference>
<evidence type="ECO:0000256" key="2">
    <source>
        <dbReference type="ARBA" id="ARBA00012618"/>
    </source>
</evidence>
<keyword evidence="3" id="KW-0808">Transferase</keyword>
<evidence type="ECO:0000313" key="4">
    <source>
        <dbReference type="EMBL" id="SVA02781.1"/>
    </source>
</evidence>
<sequence length="154" mass="17276">PVMCHLGLVPRKSGWRGGLRAVGGTAEEALKLFKDFKTMENAGAFSAESEVIHEQVMNEITKRTSLLVSSLGSGWSGDIIYLFQNDICGEEENQFRHARAFGNIYSLKQQIKAERISALKAFKNAVLEKNFPNQKETIKINDDELNKFINLLSK</sequence>
<evidence type="ECO:0000256" key="1">
    <source>
        <dbReference type="ARBA" id="ARBA00008676"/>
    </source>
</evidence>
<dbReference type="EMBL" id="UINC01003040">
    <property type="protein sequence ID" value="SVA02781.1"/>
    <property type="molecule type" value="Genomic_DNA"/>
</dbReference>
<dbReference type="Gene3D" id="3.20.20.60">
    <property type="entry name" value="Phosphoenolpyruvate-binding domains"/>
    <property type="match status" value="1"/>
</dbReference>
<dbReference type="SUPFAM" id="SSF51621">
    <property type="entry name" value="Phosphoenolpyruvate/pyruvate domain"/>
    <property type="match status" value="1"/>
</dbReference>
<feature type="non-terminal residue" evidence="4">
    <location>
        <position position="1"/>
    </location>
</feature>
<dbReference type="GO" id="GO:0000287">
    <property type="term" value="F:magnesium ion binding"/>
    <property type="evidence" value="ECO:0007669"/>
    <property type="project" value="TreeGrafter"/>
</dbReference>
<dbReference type="AlphaFoldDB" id="A0A381SHI2"/>
<comment type="similarity">
    <text evidence="1">Belongs to the PanB family.</text>
</comment>
<dbReference type="GO" id="GO:0015940">
    <property type="term" value="P:pantothenate biosynthetic process"/>
    <property type="evidence" value="ECO:0007669"/>
    <property type="project" value="InterPro"/>
</dbReference>
<dbReference type="InterPro" id="IPR040442">
    <property type="entry name" value="Pyrv_kinase-like_dom_sf"/>
</dbReference>
<gene>
    <name evidence="4" type="ORF">METZ01_LOCUS55635</name>
</gene>
<accession>A0A381SHI2</accession>
<dbReference type="InterPro" id="IPR003700">
    <property type="entry name" value="Pantoate_hydroxy_MeTrfase"/>
</dbReference>
<evidence type="ECO:0000256" key="3">
    <source>
        <dbReference type="ARBA" id="ARBA00022679"/>
    </source>
</evidence>
<reference evidence="4" key="1">
    <citation type="submission" date="2018-05" db="EMBL/GenBank/DDBJ databases">
        <authorList>
            <person name="Lanie J.A."/>
            <person name="Ng W.-L."/>
            <person name="Kazmierczak K.M."/>
            <person name="Andrzejewski T.M."/>
            <person name="Davidsen T.M."/>
            <person name="Wayne K.J."/>
            <person name="Tettelin H."/>
            <person name="Glass J.I."/>
            <person name="Rusch D."/>
            <person name="Podicherti R."/>
            <person name="Tsui H.-C.T."/>
            <person name="Winkler M.E."/>
        </authorList>
    </citation>
    <scope>NUCLEOTIDE SEQUENCE</scope>
</reference>
<protein>
    <recommendedName>
        <fullName evidence="2">3-methyl-2-oxobutanoate hydroxymethyltransferase</fullName>
        <ecNumber evidence="2">2.1.2.11</ecNumber>
    </recommendedName>
</protein>
<dbReference type="InterPro" id="IPR015813">
    <property type="entry name" value="Pyrv/PenolPyrv_kinase-like_dom"/>
</dbReference>
<name>A0A381SHI2_9ZZZZ</name>
<dbReference type="Pfam" id="PF02548">
    <property type="entry name" value="Pantoate_transf"/>
    <property type="match status" value="1"/>
</dbReference>